<reference evidence="2 3" key="1">
    <citation type="journal article" date="2014" name="Am. J. Bot.">
        <title>Genome assembly and annotation for red clover (Trifolium pratense; Fabaceae).</title>
        <authorList>
            <person name="Istvanek J."/>
            <person name="Jaros M."/>
            <person name="Krenek A."/>
            <person name="Repkova J."/>
        </authorList>
    </citation>
    <scope>NUCLEOTIDE SEQUENCE [LARGE SCALE GENOMIC DNA]</scope>
    <source>
        <strain evidence="3">cv. Tatra</strain>
        <tissue evidence="2">Young leaves</tissue>
    </source>
</reference>
<feature type="compositionally biased region" description="Basic and acidic residues" evidence="1">
    <location>
        <begin position="62"/>
        <end position="74"/>
    </location>
</feature>
<name>A0A2K3MUB7_TRIPR</name>
<dbReference type="Proteomes" id="UP000236291">
    <property type="component" value="Unassembled WGS sequence"/>
</dbReference>
<protein>
    <submittedName>
        <fullName evidence="2">Uncharacterized protein</fullName>
    </submittedName>
</protein>
<proteinExistence type="predicted"/>
<evidence type="ECO:0000256" key="1">
    <source>
        <dbReference type="SAM" id="MobiDB-lite"/>
    </source>
</evidence>
<feature type="region of interest" description="Disordered" evidence="1">
    <location>
        <begin position="48"/>
        <end position="76"/>
    </location>
</feature>
<organism evidence="2 3">
    <name type="scientific">Trifolium pratense</name>
    <name type="common">Red clover</name>
    <dbReference type="NCBI Taxonomy" id="57577"/>
    <lineage>
        <taxon>Eukaryota</taxon>
        <taxon>Viridiplantae</taxon>
        <taxon>Streptophyta</taxon>
        <taxon>Embryophyta</taxon>
        <taxon>Tracheophyta</taxon>
        <taxon>Spermatophyta</taxon>
        <taxon>Magnoliopsida</taxon>
        <taxon>eudicotyledons</taxon>
        <taxon>Gunneridae</taxon>
        <taxon>Pentapetalae</taxon>
        <taxon>rosids</taxon>
        <taxon>fabids</taxon>
        <taxon>Fabales</taxon>
        <taxon>Fabaceae</taxon>
        <taxon>Papilionoideae</taxon>
        <taxon>50 kb inversion clade</taxon>
        <taxon>NPAAA clade</taxon>
        <taxon>Hologalegina</taxon>
        <taxon>IRL clade</taxon>
        <taxon>Trifolieae</taxon>
        <taxon>Trifolium</taxon>
    </lineage>
</organism>
<comment type="caution">
    <text evidence="2">The sequence shown here is derived from an EMBL/GenBank/DDBJ whole genome shotgun (WGS) entry which is preliminary data.</text>
</comment>
<dbReference type="AlphaFoldDB" id="A0A2K3MUB7"/>
<dbReference type="EMBL" id="ASHM01012466">
    <property type="protein sequence ID" value="PNX94418.1"/>
    <property type="molecule type" value="Genomic_DNA"/>
</dbReference>
<evidence type="ECO:0000313" key="2">
    <source>
        <dbReference type="EMBL" id="PNX94418.1"/>
    </source>
</evidence>
<sequence>MEDLYLKDDPFNVKAKSNVEASRQAEKMANVETDVSISTDREKDALNSAIDKMDTDNPVVSEAEKGADNVHETPEIPVVQKDVGPDVETSLGQQGQQADKNAAVTDLLKLFLCCLLCTHSSHTSLGI</sequence>
<gene>
    <name evidence="2" type="ORF">L195_g017593</name>
</gene>
<reference evidence="2 3" key="2">
    <citation type="journal article" date="2017" name="Front. Plant Sci.">
        <title>Gene Classification and Mining of Molecular Markers Useful in Red Clover (Trifolium pratense) Breeding.</title>
        <authorList>
            <person name="Istvanek J."/>
            <person name="Dluhosova J."/>
            <person name="Dluhos P."/>
            <person name="Patkova L."/>
            <person name="Nedelnik J."/>
            <person name="Repkova J."/>
        </authorList>
    </citation>
    <scope>NUCLEOTIDE SEQUENCE [LARGE SCALE GENOMIC DNA]</scope>
    <source>
        <strain evidence="3">cv. Tatra</strain>
        <tissue evidence="2">Young leaves</tissue>
    </source>
</reference>
<accession>A0A2K3MUB7</accession>
<evidence type="ECO:0000313" key="3">
    <source>
        <dbReference type="Proteomes" id="UP000236291"/>
    </source>
</evidence>